<name>A0A0L8FQT1_OCTBM</name>
<reference evidence="1" key="1">
    <citation type="submission" date="2015-07" db="EMBL/GenBank/DDBJ databases">
        <title>MeaNS - Measles Nucleotide Surveillance Program.</title>
        <authorList>
            <person name="Tran T."/>
            <person name="Druce J."/>
        </authorList>
    </citation>
    <scope>NUCLEOTIDE SEQUENCE</scope>
    <source>
        <strain evidence="1">UCB-OBI-ISO-001</strain>
        <tissue evidence="1">Gonad</tissue>
    </source>
</reference>
<proteinExistence type="predicted"/>
<protein>
    <submittedName>
        <fullName evidence="1">Uncharacterized protein</fullName>
    </submittedName>
</protein>
<accession>A0A0L8FQT1</accession>
<dbReference type="AlphaFoldDB" id="A0A0L8FQT1"/>
<evidence type="ECO:0000313" key="1">
    <source>
        <dbReference type="EMBL" id="KOF67044.1"/>
    </source>
</evidence>
<sequence>MSLFEQINSCIRMATSLDLKMAIKFFHDSYFETEENFRWRCHSMTTAPEMKLAKE</sequence>
<dbReference type="EMBL" id="KQ427464">
    <property type="protein sequence ID" value="KOF67044.1"/>
    <property type="molecule type" value="Genomic_DNA"/>
</dbReference>
<gene>
    <name evidence="1" type="ORF">OCBIM_22010654mg</name>
</gene>
<organism evidence="1">
    <name type="scientific">Octopus bimaculoides</name>
    <name type="common">California two-spotted octopus</name>
    <dbReference type="NCBI Taxonomy" id="37653"/>
    <lineage>
        <taxon>Eukaryota</taxon>
        <taxon>Metazoa</taxon>
        <taxon>Spiralia</taxon>
        <taxon>Lophotrochozoa</taxon>
        <taxon>Mollusca</taxon>
        <taxon>Cephalopoda</taxon>
        <taxon>Coleoidea</taxon>
        <taxon>Octopodiformes</taxon>
        <taxon>Octopoda</taxon>
        <taxon>Incirrata</taxon>
        <taxon>Octopodidae</taxon>
        <taxon>Octopus</taxon>
    </lineage>
</organism>